<dbReference type="PANTHER" id="PTHR10954:SF23">
    <property type="entry name" value="RIBONUCLEASE"/>
    <property type="match status" value="1"/>
</dbReference>
<keyword evidence="8 13" id="KW-0963">Cytoplasm</keyword>
<evidence type="ECO:0000256" key="2">
    <source>
        <dbReference type="ARBA" id="ARBA00001946"/>
    </source>
</evidence>
<evidence type="ECO:0000256" key="7">
    <source>
        <dbReference type="ARBA" id="ARBA00019179"/>
    </source>
</evidence>
<evidence type="ECO:0000256" key="3">
    <source>
        <dbReference type="ARBA" id="ARBA00004065"/>
    </source>
</evidence>
<name>A0A812F245_9ARCH</name>
<evidence type="ECO:0000313" key="18">
    <source>
        <dbReference type="Proteomes" id="UP000655759"/>
    </source>
</evidence>
<evidence type="ECO:0000256" key="5">
    <source>
        <dbReference type="ARBA" id="ARBA00007383"/>
    </source>
</evidence>
<accession>A0A812F245</accession>
<evidence type="ECO:0000256" key="1">
    <source>
        <dbReference type="ARBA" id="ARBA00000077"/>
    </source>
</evidence>
<evidence type="ECO:0000256" key="4">
    <source>
        <dbReference type="ARBA" id="ARBA00004496"/>
    </source>
</evidence>
<dbReference type="Gene3D" id="3.30.420.10">
    <property type="entry name" value="Ribonuclease H-like superfamily/Ribonuclease H"/>
    <property type="match status" value="1"/>
</dbReference>
<dbReference type="InterPro" id="IPR036397">
    <property type="entry name" value="RNaseH_sf"/>
</dbReference>
<feature type="binding site" evidence="13 14">
    <location>
        <position position="8"/>
    </location>
    <ligand>
        <name>a divalent metal cation</name>
        <dbReference type="ChEBI" id="CHEBI:60240"/>
    </ligand>
</feature>
<evidence type="ECO:0000256" key="9">
    <source>
        <dbReference type="ARBA" id="ARBA00022722"/>
    </source>
</evidence>
<dbReference type="Proteomes" id="UP000655759">
    <property type="component" value="Unassembled WGS sequence"/>
</dbReference>
<evidence type="ECO:0000256" key="15">
    <source>
        <dbReference type="RuleBase" id="RU003515"/>
    </source>
</evidence>
<dbReference type="GO" id="GO:0032299">
    <property type="term" value="C:ribonuclease H2 complex"/>
    <property type="evidence" value="ECO:0007669"/>
    <property type="project" value="TreeGrafter"/>
</dbReference>
<comment type="cofactor">
    <cofactor evidence="13 14">
        <name>Mn(2+)</name>
        <dbReference type="ChEBI" id="CHEBI:29035"/>
    </cofactor>
    <cofactor evidence="13 14">
        <name>Mg(2+)</name>
        <dbReference type="ChEBI" id="CHEBI:18420"/>
    </cofactor>
    <text evidence="13 14">Manganese or magnesium. Binds 1 divalent metal ion per monomer in the absence of substrate. May bind a second metal ion after substrate binding.</text>
</comment>
<proteinExistence type="inferred from homology"/>
<keyword evidence="11 13" id="KW-0255">Endonuclease</keyword>
<evidence type="ECO:0000256" key="10">
    <source>
        <dbReference type="ARBA" id="ARBA00022723"/>
    </source>
</evidence>
<dbReference type="GO" id="GO:0043137">
    <property type="term" value="P:DNA replication, removal of RNA primer"/>
    <property type="evidence" value="ECO:0007669"/>
    <property type="project" value="TreeGrafter"/>
</dbReference>
<dbReference type="GO" id="GO:0005737">
    <property type="term" value="C:cytoplasm"/>
    <property type="evidence" value="ECO:0007669"/>
    <property type="project" value="UniProtKB-SubCell"/>
</dbReference>
<reference evidence="17" key="1">
    <citation type="submission" date="2021-02" db="EMBL/GenBank/DDBJ databases">
        <authorList>
            <person name="Han P."/>
        </authorList>
    </citation>
    <scope>NUCLEOTIDE SEQUENCE</scope>
    <source>
        <strain evidence="17">Candidatus Nitrosotenuis uzonensis 5A</strain>
    </source>
</reference>
<dbReference type="GO" id="GO:0003723">
    <property type="term" value="F:RNA binding"/>
    <property type="evidence" value="ECO:0007669"/>
    <property type="project" value="UniProtKB-UniRule"/>
</dbReference>
<dbReference type="Gene3D" id="1.10.10.460">
    <property type="entry name" value="Ribonuclease hii. Domain 2"/>
    <property type="match status" value="1"/>
</dbReference>
<comment type="function">
    <text evidence="3 13 15">Endonuclease that specifically degrades the RNA of RNA-DNA hybrids.</text>
</comment>
<dbReference type="InterPro" id="IPR012337">
    <property type="entry name" value="RNaseH-like_sf"/>
</dbReference>
<dbReference type="InterPro" id="IPR001352">
    <property type="entry name" value="RNase_HII/HIII"/>
</dbReference>
<gene>
    <name evidence="13 17" type="primary">rnhB</name>
    <name evidence="17" type="ORF">NUZ5A_50440</name>
</gene>
<organism evidence="17 18">
    <name type="scientific">Candidatus Nitrosotenuis uzonensis</name>
    <dbReference type="NCBI Taxonomy" id="1407055"/>
    <lineage>
        <taxon>Archaea</taxon>
        <taxon>Nitrososphaerota</taxon>
        <taxon>Candidatus Nitrosotenuis</taxon>
    </lineage>
</organism>
<dbReference type="AlphaFoldDB" id="A0A812F245"/>
<sequence>MIVCGVDEAGRGSMVGPLVVAGIAIERSKIKTLEQLGVRDSKKLTPASRRRLYRQILNLADDYAVFRISPKIIDMHVARHQLNHLEALYMARIIKKLGPHTSYVDSCDVNASRFGKELEKLSNISNIKAYHHADARFLVVSAASIIAKVTRDRAIEKLAKSYSIGSGYPSDSRTISCVRNCFAKTGKMPDFVRKSWAPAQKIANYQVA</sequence>
<evidence type="ECO:0000256" key="11">
    <source>
        <dbReference type="ARBA" id="ARBA00022759"/>
    </source>
</evidence>
<comment type="caution">
    <text evidence="17">The sequence shown here is derived from an EMBL/GenBank/DDBJ whole genome shotgun (WGS) entry which is preliminary data.</text>
</comment>
<dbReference type="PROSITE" id="PS51975">
    <property type="entry name" value="RNASE_H_2"/>
    <property type="match status" value="1"/>
</dbReference>
<keyword evidence="9 13" id="KW-0540">Nuclease</keyword>
<dbReference type="GO" id="GO:0030145">
    <property type="term" value="F:manganese ion binding"/>
    <property type="evidence" value="ECO:0007669"/>
    <property type="project" value="UniProtKB-UniRule"/>
</dbReference>
<dbReference type="CDD" id="cd07180">
    <property type="entry name" value="RNase_HII_archaea_like"/>
    <property type="match status" value="1"/>
</dbReference>
<dbReference type="RefSeq" id="WP_205099412.1">
    <property type="nucleotide sequence ID" value="NZ_CAJNAQ010000005.1"/>
</dbReference>
<comment type="cofactor">
    <cofactor evidence="2">
        <name>Mg(2+)</name>
        <dbReference type="ChEBI" id="CHEBI:18420"/>
    </cofactor>
</comment>
<dbReference type="GO" id="GO:0004523">
    <property type="term" value="F:RNA-DNA hybrid ribonuclease activity"/>
    <property type="evidence" value="ECO:0007669"/>
    <property type="project" value="UniProtKB-UniRule"/>
</dbReference>
<protein>
    <recommendedName>
        <fullName evidence="7 13">Ribonuclease HII</fullName>
        <shortName evidence="13">RNase HII</shortName>
        <ecNumber evidence="6 13">3.1.26.4</ecNumber>
    </recommendedName>
</protein>
<comment type="subcellular location">
    <subcellularLocation>
        <location evidence="4 13">Cytoplasm</location>
    </subcellularLocation>
</comment>
<evidence type="ECO:0000256" key="14">
    <source>
        <dbReference type="PROSITE-ProRule" id="PRU01319"/>
    </source>
</evidence>
<feature type="binding site" evidence="13 14">
    <location>
        <position position="105"/>
    </location>
    <ligand>
        <name>a divalent metal cation</name>
        <dbReference type="ChEBI" id="CHEBI:60240"/>
    </ligand>
</feature>
<dbReference type="PANTHER" id="PTHR10954">
    <property type="entry name" value="RIBONUCLEASE H2 SUBUNIT A"/>
    <property type="match status" value="1"/>
</dbReference>
<evidence type="ECO:0000256" key="12">
    <source>
        <dbReference type="ARBA" id="ARBA00022801"/>
    </source>
</evidence>
<comment type="catalytic activity">
    <reaction evidence="1 13 14 15">
        <text>Endonucleolytic cleavage to 5'-phosphomonoester.</text>
        <dbReference type="EC" id="3.1.26.4"/>
    </reaction>
</comment>
<evidence type="ECO:0000256" key="13">
    <source>
        <dbReference type="HAMAP-Rule" id="MF_00052"/>
    </source>
</evidence>
<dbReference type="SUPFAM" id="SSF53098">
    <property type="entry name" value="Ribonuclease H-like"/>
    <property type="match status" value="1"/>
</dbReference>
<dbReference type="Pfam" id="PF01351">
    <property type="entry name" value="RNase_HII"/>
    <property type="match status" value="1"/>
</dbReference>
<feature type="binding site" evidence="13 14">
    <location>
        <position position="7"/>
    </location>
    <ligand>
        <name>a divalent metal cation</name>
        <dbReference type="ChEBI" id="CHEBI:60240"/>
    </ligand>
</feature>
<evidence type="ECO:0000259" key="16">
    <source>
        <dbReference type="PROSITE" id="PS51975"/>
    </source>
</evidence>
<dbReference type="HAMAP" id="MF_00052_A">
    <property type="entry name" value="RNase_HII_A"/>
    <property type="match status" value="1"/>
</dbReference>
<feature type="domain" description="RNase H type-2" evidence="16">
    <location>
        <begin position="1"/>
        <end position="208"/>
    </location>
</feature>
<keyword evidence="10 13" id="KW-0479">Metal-binding</keyword>
<evidence type="ECO:0000256" key="8">
    <source>
        <dbReference type="ARBA" id="ARBA00022490"/>
    </source>
</evidence>
<dbReference type="InterPro" id="IPR020787">
    <property type="entry name" value="RNase_HII_arc"/>
</dbReference>
<evidence type="ECO:0000256" key="6">
    <source>
        <dbReference type="ARBA" id="ARBA00012180"/>
    </source>
</evidence>
<dbReference type="NCBIfam" id="TIGR00729">
    <property type="entry name" value="ribonuclease HII"/>
    <property type="match status" value="1"/>
</dbReference>
<dbReference type="EC" id="3.1.26.4" evidence="6 13"/>
<evidence type="ECO:0000313" key="17">
    <source>
        <dbReference type="EMBL" id="CAE6495650.1"/>
    </source>
</evidence>
<keyword evidence="12 13" id="KW-0378">Hydrolase</keyword>
<comment type="similarity">
    <text evidence="5 13 15">Belongs to the RNase HII family.</text>
</comment>
<dbReference type="InterPro" id="IPR024567">
    <property type="entry name" value="RNase_HII/HIII_dom"/>
</dbReference>
<dbReference type="InterPro" id="IPR023160">
    <property type="entry name" value="RNase_HII_hlx-loop-hlx_cap_dom"/>
</dbReference>
<dbReference type="GO" id="GO:0006298">
    <property type="term" value="P:mismatch repair"/>
    <property type="evidence" value="ECO:0007669"/>
    <property type="project" value="TreeGrafter"/>
</dbReference>
<keyword evidence="13" id="KW-0464">Manganese</keyword>
<dbReference type="InterPro" id="IPR004649">
    <property type="entry name" value="RNase_H2_suA"/>
</dbReference>
<dbReference type="EMBL" id="CAJNAQ010000005">
    <property type="protein sequence ID" value="CAE6495650.1"/>
    <property type="molecule type" value="Genomic_DNA"/>
</dbReference>